<feature type="signal peptide" evidence="8">
    <location>
        <begin position="1"/>
        <end position="17"/>
    </location>
</feature>
<protein>
    <recommendedName>
        <fullName evidence="7">Amino acid transporter</fullName>
    </recommendedName>
</protein>
<sequence>MTFALFITFSSLSPILGTSLMFIMRPGVQTAEELADWQSNTNRPFNPYAAMIKQGMVSKEDTLYDFIINLFPNNIVGAMFMQTYTGLEAKDPNNITLGYKPVIKNQFTVNFMGLCVFATMLGVAILCLGDQFRIPDRLISQLVWFSITTMIGFSILLFIIHSGVYLIFVRKNPVKFFIDLMPVIIVAFGTDSSAVTLPVTIKTMEDNVKLPERVTRFVLPLGVNVHMNGMAMYYPMVVLFVAQMHLVDVGVQHMIVLIFMTLVMSVAIPAIGSGGAVIIIFASFCAALGIENPLDVLVYVSVGDLLVYV</sequence>
<dbReference type="PANTHER" id="PTHR11958:SF111">
    <property type="entry name" value="AMINO ACID TRANSPORTER"/>
    <property type="match status" value="1"/>
</dbReference>
<dbReference type="PANTHER" id="PTHR11958">
    <property type="entry name" value="SODIUM/DICARBOXYLATE SYMPORTER-RELATED"/>
    <property type="match status" value="1"/>
</dbReference>
<comment type="similarity">
    <text evidence="2 7">Belongs to the dicarboxylate/amino acid:cation symporter (DAACS) (TC 2.A.23) family.</text>
</comment>
<feature type="transmembrane region" description="Helical" evidence="7">
    <location>
        <begin position="107"/>
        <end position="132"/>
    </location>
</feature>
<gene>
    <name evidence="9" type="ORF">OSB1V03_LOCUS6458</name>
</gene>
<evidence type="ECO:0000256" key="7">
    <source>
        <dbReference type="RuleBase" id="RU361216"/>
    </source>
</evidence>
<dbReference type="Pfam" id="PF00375">
    <property type="entry name" value="SDF"/>
    <property type="match status" value="1"/>
</dbReference>
<evidence type="ECO:0000256" key="4">
    <source>
        <dbReference type="ARBA" id="ARBA00022692"/>
    </source>
</evidence>
<evidence type="ECO:0000256" key="3">
    <source>
        <dbReference type="ARBA" id="ARBA00022448"/>
    </source>
</evidence>
<evidence type="ECO:0000256" key="1">
    <source>
        <dbReference type="ARBA" id="ARBA00004141"/>
    </source>
</evidence>
<proteinExistence type="inferred from homology"/>
<dbReference type="GO" id="GO:0005313">
    <property type="term" value="F:L-glutamate transmembrane transporter activity"/>
    <property type="evidence" value="ECO:0007669"/>
    <property type="project" value="TreeGrafter"/>
</dbReference>
<dbReference type="OrthoDB" id="5877963at2759"/>
<accession>A0A7R9PZG4</accession>
<dbReference type="InterPro" id="IPR036458">
    <property type="entry name" value="Na:dicarbo_symporter_sf"/>
</dbReference>
<keyword evidence="4 7" id="KW-0812">Transmembrane</keyword>
<dbReference type="InterPro" id="IPR001991">
    <property type="entry name" value="Na-dicarboxylate_symporter"/>
</dbReference>
<keyword evidence="6 7" id="KW-0472">Membrane</keyword>
<comment type="subcellular location">
    <subcellularLocation>
        <location evidence="1 7">Membrane</location>
        <topology evidence="1 7">Multi-pass membrane protein</topology>
    </subcellularLocation>
</comment>
<keyword evidence="7" id="KW-0769">Symport</keyword>
<organism evidence="9">
    <name type="scientific">Medioppia subpectinata</name>
    <dbReference type="NCBI Taxonomy" id="1979941"/>
    <lineage>
        <taxon>Eukaryota</taxon>
        <taxon>Metazoa</taxon>
        <taxon>Ecdysozoa</taxon>
        <taxon>Arthropoda</taxon>
        <taxon>Chelicerata</taxon>
        <taxon>Arachnida</taxon>
        <taxon>Acari</taxon>
        <taxon>Acariformes</taxon>
        <taxon>Sarcoptiformes</taxon>
        <taxon>Oribatida</taxon>
        <taxon>Brachypylina</taxon>
        <taxon>Oppioidea</taxon>
        <taxon>Oppiidae</taxon>
        <taxon>Medioppia</taxon>
    </lineage>
</organism>
<evidence type="ECO:0000256" key="6">
    <source>
        <dbReference type="ARBA" id="ARBA00023136"/>
    </source>
</evidence>
<keyword evidence="8" id="KW-0732">Signal</keyword>
<dbReference type="SUPFAM" id="SSF118215">
    <property type="entry name" value="Proton glutamate symport protein"/>
    <property type="match status" value="1"/>
</dbReference>
<keyword evidence="3 7" id="KW-0813">Transport</keyword>
<dbReference type="GO" id="GO:0005886">
    <property type="term" value="C:plasma membrane"/>
    <property type="evidence" value="ECO:0007669"/>
    <property type="project" value="TreeGrafter"/>
</dbReference>
<dbReference type="Gene3D" id="1.10.3860.10">
    <property type="entry name" value="Sodium:dicarboxylate symporter"/>
    <property type="match status" value="2"/>
</dbReference>
<dbReference type="Proteomes" id="UP000759131">
    <property type="component" value="Unassembled WGS sequence"/>
</dbReference>
<dbReference type="EMBL" id="OC858091">
    <property type="protein sequence ID" value="CAD7626025.1"/>
    <property type="molecule type" value="Genomic_DNA"/>
</dbReference>
<evidence type="ECO:0000256" key="8">
    <source>
        <dbReference type="SAM" id="SignalP"/>
    </source>
</evidence>
<keyword evidence="5 7" id="KW-1133">Transmembrane helix</keyword>
<feature type="transmembrane region" description="Helical" evidence="7">
    <location>
        <begin position="221"/>
        <end position="242"/>
    </location>
</feature>
<feature type="transmembrane region" description="Helical" evidence="7">
    <location>
        <begin position="180"/>
        <end position="201"/>
    </location>
</feature>
<evidence type="ECO:0000313" key="9">
    <source>
        <dbReference type="EMBL" id="CAD7626025.1"/>
    </source>
</evidence>
<dbReference type="AlphaFoldDB" id="A0A7R9PZG4"/>
<dbReference type="EMBL" id="CAJPIZ010003516">
    <property type="protein sequence ID" value="CAG2106455.1"/>
    <property type="molecule type" value="Genomic_DNA"/>
</dbReference>
<feature type="transmembrane region" description="Helical" evidence="7">
    <location>
        <begin position="254"/>
        <end position="284"/>
    </location>
</feature>
<dbReference type="InterPro" id="IPR050746">
    <property type="entry name" value="DAACS"/>
</dbReference>
<reference evidence="9" key="1">
    <citation type="submission" date="2020-11" db="EMBL/GenBank/DDBJ databases">
        <authorList>
            <person name="Tran Van P."/>
        </authorList>
    </citation>
    <scope>NUCLEOTIDE SEQUENCE</scope>
</reference>
<keyword evidence="10" id="KW-1185">Reference proteome</keyword>
<name>A0A7R9PZG4_9ACAR</name>
<dbReference type="GO" id="GO:0015175">
    <property type="term" value="F:neutral L-amino acid transmembrane transporter activity"/>
    <property type="evidence" value="ECO:0007669"/>
    <property type="project" value="TreeGrafter"/>
</dbReference>
<evidence type="ECO:0000256" key="5">
    <source>
        <dbReference type="ARBA" id="ARBA00022989"/>
    </source>
</evidence>
<feature type="chain" id="PRO_5035593021" description="Amino acid transporter" evidence="8">
    <location>
        <begin position="18"/>
        <end position="309"/>
    </location>
</feature>
<feature type="transmembrane region" description="Helical" evidence="7">
    <location>
        <begin position="144"/>
        <end position="168"/>
    </location>
</feature>
<evidence type="ECO:0000256" key="2">
    <source>
        <dbReference type="ARBA" id="ARBA00006148"/>
    </source>
</evidence>
<evidence type="ECO:0000313" key="10">
    <source>
        <dbReference type="Proteomes" id="UP000759131"/>
    </source>
</evidence>
<dbReference type="GO" id="GO:0015501">
    <property type="term" value="F:glutamate:sodium symporter activity"/>
    <property type="evidence" value="ECO:0007669"/>
    <property type="project" value="TreeGrafter"/>
</dbReference>